<feature type="region of interest" description="Disordered" evidence="1">
    <location>
        <begin position="150"/>
        <end position="177"/>
    </location>
</feature>
<feature type="compositionally biased region" description="Low complexity" evidence="1">
    <location>
        <begin position="158"/>
        <end position="175"/>
    </location>
</feature>
<dbReference type="EMBL" id="QGTL01000003">
    <property type="protein sequence ID" value="PWV78009.1"/>
    <property type="molecule type" value="Genomic_DNA"/>
</dbReference>
<evidence type="ECO:0000256" key="1">
    <source>
        <dbReference type="SAM" id="MobiDB-lite"/>
    </source>
</evidence>
<evidence type="ECO:0000313" key="3">
    <source>
        <dbReference type="Proteomes" id="UP000246410"/>
    </source>
</evidence>
<dbReference type="InterPro" id="IPR024520">
    <property type="entry name" value="DUF3558"/>
</dbReference>
<comment type="caution">
    <text evidence="2">The sequence shown here is derived from an EMBL/GenBank/DDBJ whole genome shotgun (WGS) entry which is preliminary data.</text>
</comment>
<protein>
    <submittedName>
        <fullName evidence="2">Uncharacterized protein DUF3558</fullName>
    </submittedName>
</protein>
<organism evidence="2 3">
    <name type="scientific">Nocardia neocaledoniensis</name>
    <dbReference type="NCBI Taxonomy" id="236511"/>
    <lineage>
        <taxon>Bacteria</taxon>
        <taxon>Bacillati</taxon>
        <taxon>Actinomycetota</taxon>
        <taxon>Actinomycetes</taxon>
        <taxon>Mycobacteriales</taxon>
        <taxon>Nocardiaceae</taxon>
        <taxon>Nocardia</taxon>
    </lineage>
</organism>
<dbReference type="Pfam" id="PF12079">
    <property type="entry name" value="DUF3558"/>
    <property type="match status" value="1"/>
</dbReference>
<reference evidence="2 3" key="1">
    <citation type="submission" date="2018-05" db="EMBL/GenBank/DDBJ databases">
        <title>Genomic Encyclopedia of Type Strains, Phase IV (KMG-IV): sequencing the most valuable type-strain genomes for metagenomic binning, comparative biology and taxonomic classification.</title>
        <authorList>
            <person name="Goeker M."/>
        </authorList>
    </citation>
    <scope>NUCLEOTIDE SEQUENCE [LARGE SCALE GENOMIC DNA]</scope>
    <source>
        <strain evidence="2 3">DSM 44717</strain>
    </source>
</reference>
<proteinExistence type="predicted"/>
<gene>
    <name evidence="2" type="ORF">DFR69_103615</name>
</gene>
<dbReference type="Proteomes" id="UP000246410">
    <property type="component" value="Unassembled WGS sequence"/>
</dbReference>
<dbReference type="AlphaFoldDB" id="A0A317NRX0"/>
<name>A0A317NRX0_9NOCA</name>
<sequence length="315" mass="33774">MHARKLSERDLWCSLTAEDPVPSERTGPMSRTATVSLTLETTPRMEQAGPTTAAMTSREFLPPASAVGAPESLPGVGDAARIWVVRTSRDTVQVEAEAVVGNLTIRVITGGHNWSLGYPNGDTSSLREDLRSGAESLIAAVARTIPPRLPTAVFDGDSTTSSSSAPTSTPNSAAPVWDPCELTRTALAGSELTQAEKSSPDPAHSKSCYWKGSWFNLSVESTEEWFARRFYDRDRYVTPTPVEVGGRTGLRLSWVDSEYTCDLAFDVPQGEAEGRQVGAVLLQVDTGVEAGLREEACAKVTSLAEKIVGHLPPGR</sequence>
<evidence type="ECO:0000313" key="2">
    <source>
        <dbReference type="EMBL" id="PWV78009.1"/>
    </source>
</evidence>
<keyword evidence="3" id="KW-1185">Reference proteome</keyword>
<dbReference type="RefSeq" id="WP_167456228.1">
    <property type="nucleotide sequence ID" value="NZ_QGTL01000003.1"/>
</dbReference>
<accession>A0A317NRX0</accession>